<sequence>MVRIIDLSISRKILNMKILSDDEEDLNPGMIFTFQRFDDEYFKAKAPSKVDLPHLMDWTIEHTYEFQLSHERIRIGGKAKWSKAFPQDEMSNLRLMPKFLKSSKPSRLKNSKVEKLGFNDVICDDRPYALPFDNISSILGPASYDLPLITSKDLDGNPSLKESSTSHYEAKQQDAHQIKKASRNATYEVSAFCDNDFMTDYRRKVSVMAWKGPRAKIGRTSTS</sequence>
<dbReference type="EMBL" id="KK914384">
    <property type="protein sequence ID" value="KDP37731.1"/>
    <property type="molecule type" value="Genomic_DNA"/>
</dbReference>
<evidence type="ECO:0000313" key="2">
    <source>
        <dbReference type="Proteomes" id="UP000027138"/>
    </source>
</evidence>
<proteinExistence type="predicted"/>
<name>A0A067KNF8_JATCU</name>
<evidence type="ECO:0000313" key="1">
    <source>
        <dbReference type="EMBL" id="KDP37731.1"/>
    </source>
</evidence>
<protein>
    <submittedName>
        <fullName evidence="1">Uncharacterized protein</fullName>
    </submittedName>
</protein>
<dbReference type="AlphaFoldDB" id="A0A067KNF8"/>
<keyword evidence="2" id="KW-1185">Reference proteome</keyword>
<accession>A0A067KNF8</accession>
<dbReference type="OrthoDB" id="1642709at2759"/>
<gene>
    <name evidence="1" type="ORF">JCGZ_05221</name>
</gene>
<organism evidence="1 2">
    <name type="scientific">Jatropha curcas</name>
    <name type="common">Barbados nut</name>
    <dbReference type="NCBI Taxonomy" id="180498"/>
    <lineage>
        <taxon>Eukaryota</taxon>
        <taxon>Viridiplantae</taxon>
        <taxon>Streptophyta</taxon>
        <taxon>Embryophyta</taxon>
        <taxon>Tracheophyta</taxon>
        <taxon>Spermatophyta</taxon>
        <taxon>Magnoliopsida</taxon>
        <taxon>eudicotyledons</taxon>
        <taxon>Gunneridae</taxon>
        <taxon>Pentapetalae</taxon>
        <taxon>rosids</taxon>
        <taxon>fabids</taxon>
        <taxon>Malpighiales</taxon>
        <taxon>Euphorbiaceae</taxon>
        <taxon>Crotonoideae</taxon>
        <taxon>Jatropheae</taxon>
        <taxon>Jatropha</taxon>
    </lineage>
</organism>
<dbReference type="Proteomes" id="UP000027138">
    <property type="component" value="Unassembled WGS sequence"/>
</dbReference>
<reference evidence="1 2" key="1">
    <citation type="journal article" date="2014" name="PLoS ONE">
        <title>Global Analysis of Gene Expression Profiles in Physic Nut (Jatropha curcas L.) Seedlings Exposed to Salt Stress.</title>
        <authorList>
            <person name="Zhang L."/>
            <person name="Zhang C."/>
            <person name="Wu P."/>
            <person name="Chen Y."/>
            <person name="Li M."/>
            <person name="Jiang H."/>
            <person name="Wu G."/>
        </authorList>
    </citation>
    <scope>NUCLEOTIDE SEQUENCE [LARGE SCALE GENOMIC DNA]</scope>
    <source>
        <strain evidence="2">cv. GZQX0401</strain>
        <tissue evidence="1">Young leaves</tissue>
    </source>
</reference>